<accession>A0ACC2GTP7</accession>
<dbReference type="Proteomes" id="UP001157502">
    <property type="component" value="Chromosome 9"/>
</dbReference>
<reference evidence="1" key="1">
    <citation type="submission" date="2021-05" db="EMBL/GenBank/DDBJ databases">
        <authorList>
            <person name="Pan Q."/>
            <person name="Jouanno E."/>
            <person name="Zahm M."/>
            <person name="Klopp C."/>
            <person name="Cabau C."/>
            <person name="Louis A."/>
            <person name="Berthelot C."/>
            <person name="Parey E."/>
            <person name="Roest Crollius H."/>
            <person name="Montfort J."/>
            <person name="Robinson-Rechavi M."/>
            <person name="Bouchez O."/>
            <person name="Lampietro C."/>
            <person name="Lopez Roques C."/>
            <person name="Donnadieu C."/>
            <person name="Postlethwait J."/>
            <person name="Bobe J."/>
            <person name="Dillon D."/>
            <person name="Chandos A."/>
            <person name="von Hippel F."/>
            <person name="Guiguen Y."/>
        </authorList>
    </citation>
    <scope>NUCLEOTIDE SEQUENCE</scope>
    <source>
        <strain evidence="1">YG-Jan2019</strain>
    </source>
</reference>
<sequence>MGKRMGKYFLRSQMAVCSEGNGTHSMVLSRWQVLLGLDSVMRPYGIFPSCTRPSGCTMGIPTTNPNPSRPTFSQLWV</sequence>
<organism evidence="1 2">
    <name type="scientific">Dallia pectoralis</name>
    <name type="common">Alaska blackfish</name>
    <dbReference type="NCBI Taxonomy" id="75939"/>
    <lineage>
        <taxon>Eukaryota</taxon>
        <taxon>Metazoa</taxon>
        <taxon>Chordata</taxon>
        <taxon>Craniata</taxon>
        <taxon>Vertebrata</taxon>
        <taxon>Euteleostomi</taxon>
        <taxon>Actinopterygii</taxon>
        <taxon>Neopterygii</taxon>
        <taxon>Teleostei</taxon>
        <taxon>Protacanthopterygii</taxon>
        <taxon>Esociformes</taxon>
        <taxon>Umbridae</taxon>
        <taxon>Dallia</taxon>
    </lineage>
</organism>
<name>A0ACC2GTP7_DALPE</name>
<protein>
    <submittedName>
        <fullName evidence="1">Uncharacterized protein</fullName>
    </submittedName>
</protein>
<evidence type="ECO:0000313" key="1">
    <source>
        <dbReference type="EMBL" id="KAJ8006922.1"/>
    </source>
</evidence>
<proteinExistence type="predicted"/>
<dbReference type="EMBL" id="CM055736">
    <property type="protein sequence ID" value="KAJ8006922.1"/>
    <property type="molecule type" value="Genomic_DNA"/>
</dbReference>
<gene>
    <name evidence="1" type="ORF">DPEC_G00112240</name>
</gene>
<comment type="caution">
    <text evidence="1">The sequence shown here is derived from an EMBL/GenBank/DDBJ whole genome shotgun (WGS) entry which is preliminary data.</text>
</comment>
<keyword evidence="2" id="KW-1185">Reference proteome</keyword>
<evidence type="ECO:0000313" key="2">
    <source>
        <dbReference type="Proteomes" id="UP001157502"/>
    </source>
</evidence>